<reference evidence="5 6" key="1">
    <citation type="submission" date="2018-11" db="EMBL/GenBank/DDBJ databases">
        <authorList>
            <person name="Lopez-Roques C."/>
            <person name="Donnadieu C."/>
            <person name="Bouchez O."/>
            <person name="Klopp C."/>
            <person name="Cabau C."/>
            <person name="Zahm M."/>
        </authorList>
    </citation>
    <scope>NUCLEOTIDE SEQUENCE [LARGE SCALE GENOMIC DNA]</scope>
    <source>
        <strain evidence="5">RS831</strain>
        <tissue evidence="5">Whole body</tissue>
    </source>
</reference>
<dbReference type="CDD" id="cd22833">
    <property type="entry name" value="Gal_Rha_Lectin_CSL1-2_RBL_SML_rpt1"/>
    <property type="match status" value="1"/>
</dbReference>
<dbReference type="EMBL" id="CM012443">
    <property type="protein sequence ID" value="RVE70233.1"/>
    <property type="molecule type" value="Genomic_DNA"/>
</dbReference>
<sequence length="238" mass="26381">MEKLSRHQHYDSGTSEAMLLFSPTMFLAAVCLFMASAVSSETVTACVDFNNPYYLECESGVINVKSVFYGRANTVICSEGRPPHQLSNTECSQPGTVNFLKDRCNGRKACEISLNDIIHPDPCQGIYKYLQTNFTCVPAVHVIVCEHSYAHLTCDKGEAIFVLGANYGRQVTTICHASRPPGQVQNVYCSNPTQIVARRCNWQKNCTIFANNLVFGDPCFGTFKYLELSYVCLNPLSG</sequence>
<feature type="chain" id="PRO_5019503776" description="SUEL-type lectin domain-containing protein" evidence="3">
    <location>
        <begin position="41"/>
        <end position="238"/>
    </location>
</feature>
<proteinExistence type="predicted"/>
<evidence type="ECO:0000313" key="6">
    <source>
        <dbReference type="Proteomes" id="UP000283210"/>
    </source>
</evidence>
<dbReference type="Proteomes" id="UP000283210">
    <property type="component" value="Chromosome 7"/>
</dbReference>
<protein>
    <recommendedName>
        <fullName evidence="4">SUEL-type lectin domain-containing protein</fullName>
    </recommendedName>
</protein>
<dbReference type="Pfam" id="PF02140">
    <property type="entry name" value="SUEL_Lectin"/>
    <property type="match status" value="2"/>
</dbReference>
<evidence type="ECO:0000256" key="1">
    <source>
        <dbReference type="ARBA" id="ARBA00022734"/>
    </source>
</evidence>
<dbReference type="GO" id="GO:0030246">
    <property type="term" value="F:carbohydrate binding"/>
    <property type="evidence" value="ECO:0007669"/>
    <property type="project" value="UniProtKB-KW"/>
</dbReference>
<evidence type="ECO:0000313" key="5">
    <source>
        <dbReference type="EMBL" id="RVE70233.1"/>
    </source>
</evidence>
<feature type="domain" description="SUEL-type lectin" evidence="4">
    <location>
        <begin position="144"/>
        <end position="233"/>
    </location>
</feature>
<dbReference type="FunFam" id="2.60.120.740:FF:000001">
    <property type="entry name" value="Adhesion G protein-coupled receptor L2"/>
    <property type="match status" value="1"/>
</dbReference>
<dbReference type="InterPro" id="IPR000922">
    <property type="entry name" value="Lectin_gal-bd_dom"/>
</dbReference>
<keyword evidence="3" id="KW-0732">Signal</keyword>
<keyword evidence="1" id="KW-0430">Lectin</keyword>
<dbReference type="OrthoDB" id="1100386at2759"/>
<name>A0A437D4X5_ORYJA</name>
<evidence type="ECO:0000256" key="2">
    <source>
        <dbReference type="ARBA" id="ARBA00022737"/>
    </source>
</evidence>
<dbReference type="AlphaFoldDB" id="A0A437D4X5"/>
<dbReference type="Gene3D" id="2.60.120.740">
    <property type="match status" value="2"/>
</dbReference>
<keyword evidence="6" id="KW-1185">Reference proteome</keyword>
<accession>A0A437D4X5</accession>
<dbReference type="PROSITE" id="PS50228">
    <property type="entry name" value="SUEL_LECTIN"/>
    <property type="match status" value="2"/>
</dbReference>
<organism evidence="5 6">
    <name type="scientific">Oryzias javanicus</name>
    <name type="common">Javanese ricefish</name>
    <name type="synonym">Aplocheilus javanicus</name>
    <dbReference type="NCBI Taxonomy" id="123683"/>
    <lineage>
        <taxon>Eukaryota</taxon>
        <taxon>Metazoa</taxon>
        <taxon>Chordata</taxon>
        <taxon>Craniata</taxon>
        <taxon>Vertebrata</taxon>
        <taxon>Euteleostomi</taxon>
        <taxon>Actinopterygii</taxon>
        <taxon>Neopterygii</taxon>
        <taxon>Teleostei</taxon>
        <taxon>Neoteleostei</taxon>
        <taxon>Acanthomorphata</taxon>
        <taxon>Ovalentaria</taxon>
        <taxon>Atherinomorphae</taxon>
        <taxon>Beloniformes</taxon>
        <taxon>Adrianichthyidae</taxon>
        <taxon>Oryziinae</taxon>
        <taxon>Oryzias</taxon>
    </lineage>
</organism>
<dbReference type="PANTHER" id="PTHR46780">
    <property type="entry name" value="PROTEIN EVA-1"/>
    <property type="match status" value="1"/>
</dbReference>
<gene>
    <name evidence="5" type="ORF">OJAV_G00062810</name>
</gene>
<evidence type="ECO:0000259" key="4">
    <source>
        <dbReference type="PROSITE" id="PS50228"/>
    </source>
</evidence>
<feature type="domain" description="SUEL-type lectin" evidence="4">
    <location>
        <begin position="55"/>
        <end position="137"/>
    </location>
</feature>
<keyword evidence="2" id="KW-0677">Repeat</keyword>
<feature type="signal peptide" evidence="3">
    <location>
        <begin position="1"/>
        <end position="40"/>
    </location>
</feature>
<dbReference type="InterPro" id="IPR043159">
    <property type="entry name" value="Lectin_gal-bd_sf"/>
</dbReference>
<evidence type="ECO:0000256" key="3">
    <source>
        <dbReference type="SAM" id="SignalP"/>
    </source>
</evidence>
<reference evidence="5 6" key="2">
    <citation type="submission" date="2019-01" db="EMBL/GenBank/DDBJ databases">
        <title>A chromosome length genome reference of the Java medaka (oryzias javanicus).</title>
        <authorList>
            <person name="Herpin A."/>
            <person name="Takehana Y."/>
            <person name="Naruse K."/>
            <person name="Ansai S."/>
            <person name="Kawaguchi M."/>
        </authorList>
    </citation>
    <scope>NUCLEOTIDE SEQUENCE [LARGE SCALE GENOMIC DNA]</scope>
    <source>
        <strain evidence="5">RS831</strain>
        <tissue evidence="5">Whole body</tissue>
    </source>
</reference>